<dbReference type="SMART" id="SM00487">
    <property type="entry name" value="DEXDc"/>
    <property type="match status" value="1"/>
</dbReference>
<dbReference type="PANTHER" id="PTHR47958">
    <property type="entry name" value="ATP-DEPENDENT RNA HELICASE DBP3"/>
    <property type="match status" value="1"/>
</dbReference>
<dbReference type="EMBL" id="JBDODL010002768">
    <property type="protein sequence ID" value="MES1922423.1"/>
    <property type="molecule type" value="Genomic_DNA"/>
</dbReference>
<dbReference type="InterPro" id="IPR011545">
    <property type="entry name" value="DEAD/DEAH_box_helicase_dom"/>
</dbReference>
<evidence type="ECO:0000313" key="11">
    <source>
        <dbReference type="Proteomes" id="UP001439008"/>
    </source>
</evidence>
<feature type="domain" description="DEAD-box RNA helicase Q" evidence="9">
    <location>
        <begin position="145"/>
        <end position="173"/>
    </location>
</feature>
<organism evidence="10 11">
    <name type="scientific">Bonamia ostreae</name>
    <dbReference type="NCBI Taxonomy" id="126728"/>
    <lineage>
        <taxon>Eukaryota</taxon>
        <taxon>Sar</taxon>
        <taxon>Rhizaria</taxon>
        <taxon>Endomyxa</taxon>
        <taxon>Ascetosporea</taxon>
        <taxon>Haplosporida</taxon>
        <taxon>Bonamia</taxon>
    </lineage>
</organism>
<gene>
    <name evidence="10" type="ORF">MHBO_003934</name>
</gene>
<evidence type="ECO:0000313" key="10">
    <source>
        <dbReference type="EMBL" id="MES1922423.1"/>
    </source>
</evidence>
<keyword evidence="1" id="KW-0507">mRNA processing</keyword>
<evidence type="ECO:0000256" key="3">
    <source>
        <dbReference type="ARBA" id="ARBA00022801"/>
    </source>
</evidence>
<evidence type="ECO:0000256" key="7">
    <source>
        <dbReference type="PROSITE-ProRule" id="PRU00552"/>
    </source>
</evidence>
<evidence type="ECO:0000259" key="9">
    <source>
        <dbReference type="PROSITE" id="PS51195"/>
    </source>
</evidence>
<evidence type="ECO:0008006" key="12">
    <source>
        <dbReference type="Google" id="ProtNLM"/>
    </source>
</evidence>
<proteinExistence type="predicted"/>
<comment type="caution">
    <text evidence="10">The sequence shown here is derived from an EMBL/GenBank/DDBJ whole genome shotgun (WGS) entry which is preliminary data.</text>
</comment>
<evidence type="ECO:0000256" key="4">
    <source>
        <dbReference type="ARBA" id="ARBA00022806"/>
    </source>
</evidence>
<evidence type="ECO:0000256" key="6">
    <source>
        <dbReference type="ARBA" id="ARBA00047984"/>
    </source>
</evidence>
<name>A0ABV2ARY5_9EUKA</name>
<feature type="short sequence motif" description="Q motif" evidence="7">
    <location>
        <begin position="145"/>
        <end position="173"/>
    </location>
</feature>
<comment type="catalytic activity">
    <reaction evidence="6">
        <text>ATP + H2O = ADP + phosphate + H(+)</text>
        <dbReference type="Rhea" id="RHEA:13065"/>
        <dbReference type="ChEBI" id="CHEBI:15377"/>
        <dbReference type="ChEBI" id="CHEBI:15378"/>
        <dbReference type="ChEBI" id="CHEBI:30616"/>
        <dbReference type="ChEBI" id="CHEBI:43474"/>
        <dbReference type="ChEBI" id="CHEBI:456216"/>
        <dbReference type="EC" id="3.6.4.13"/>
    </reaction>
</comment>
<dbReference type="InterPro" id="IPR027417">
    <property type="entry name" value="P-loop_NTPase"/>
</dbReference>
<feature type="non-terminal residue" evidence="10">
    <location>
        <position position="1"/>
    </location>
</feature>
<keyword evidence="2" id="KW-0547">Nucleotide-binding</keyword>
<reference evidence="10 11" key="1">
    <citation type="journal article" date="2024" name="BMC Biol.">
        <title>Comparative genomics of Ascetosporea gives new insight into the evolutionary basis for animal parasitism in Rhizaria.</title>
        <authorList>
            <person name="Hiltunen Thoren M."/>
            <person name="Onut-Brannstrom I."/>
            <person name="Alfjorden A."/>
            <person name="Peckova H."/>
            <person name="Swords F."/>
            <person name="Hooper C."/>
            <person name="Holzer A.S."/>
            <person name="Bass D."/>
            <person name="Burki F."/>
        </authorList>
    </citation>
    <scope>NUCLEOTIDE SEQUENCE [LARGE SCALE GENOMIC DNA]</scope>
    <source>
        <strain evidence="10">20-A016</strain>
    </source>
</reference>
<keyword evidence="5" id="KW-0067">ATP-binding</keyword>
<dbReference type="Proteomes" id="UP001439008">
    <property type="component" value="Unassembled WGS sequence"/>
</dbReference>
<evidence type="ECO:0000256" key="5">
    <source>
        <dbReference type="ARBA" id="ARBA00022840"/>
    </source>
</evidence>
<evidence type="ECO:0000259" key="8">
    <source>
        <dbReference type="PROSITE" id="PS51192"/>
    </source>
</evidence>
<dbReference type="InterPro" id="IPR057479">
    <property type="entry name" value="PRP28/DDX23-like_helical"/>
</dbReference>
<dbReference type="InterPro" id="IPR014001">
    <property type="entry name" value="Helicase_ATP-bd"/>
</dbReference>
<evidence type="ECO:0000256" key="1">
    <source>
        <dbReference type="ARBA" id="ARBA00022664"/>
    </source>
</evidence>
<evidence type="ECO:0000256" key="2">
    <source>
        <dbReference type="ARBA" id="ARBA00022741"/>
    </source>
</evidence>
<accession>A0ABV2ARY5</accession>
<keyword evidence="11" id="KW-1185">Reference proteome</keyword>
<feature type="domain" description="Helicase ATP-binding" evidence="8">
    <location>
        <begin position="176"/>
        <end position="258"/>
    </location>
</feature>
<sequence length="328" mass="38180">YLGRKKREKRVIPLDHRQRFNFDWEPTEDTSVDPNELYAKKADVSLAFGRGFVAGVDREAQKTRNSAFLEMLRKHKAREPRRMARIIERKEERIRRLKEKRLARKSAHHLWKHKKLEDMTDRDWRIFREDFGISTRGIGKFTPIRYWEESALDKRIKEELRRARYRDPTPVQRMAIPIGLARRDIVGIAETGSGKTCAFVIPMLEYILKLPPLTPQNSADGPYAVILAPSRELAEQIERETERFAKPLGVRTVSIIGGVLFSFNCIFEILQNCVFVSAKNAKIVVLSCLTNQFFGYRCDFLFKLQFCAKTKSCLSVLNKVRTDCVINK</sequence>
<dbReference type="Gene3D" id="3.40.50.300">
    <property type="entry name" value="P-loop containing nucleotide triphosphate hydrolases"/>
    <property type="match status" value="1"/>
</dbReference>
<dbReference type="SUPFAM" id="SSF52540">
    <property type="entry name" value="P-loop containing nucleoside triphosphate hydrolases"/>
    <property type="match status" value="1"/>
</dbReference>
<keyword evidence="4" id="KW-0347">Helicase</keyword>
<keyword evidence="3" id="KW-0378">Hydrolase</keyword>
<dbReference type="InterPro" id="IPR014014">
    <property type="entry name" value="RNA_helicase_DEAD_Q_motif"/>
</dbReference>
<dbReference type="Pfam" id="PF25430">
    <property type="entry name" value="DDX23"/>
    <property type="match status" value="1"/>
</dbReference>
<dbReference type="PROSITE" id="PS51192">
    <property type="entry name" value="HELICASE_ATP_BIND_1"/>
    <property type="match status" value="1"/>
</dbReference>
<dbReference type="Pfam" id="PF00270">
    <property type="entry name" value="DEAD"/>
    <property type="match status" value="1"/>
</dbReference>
<dbReference type="PROSITE" id="PS51195">
    <property type="entry name" value="Q_MOTIF"/>
    <property type="match status" value="1"/>
</dbReference>
<protein>
    <recommendedName>
        <fullName evidence="12">RNA helicase</fullName>
    </recommendedName>
</protein>